<dbReference type="Proteomes" id="UP000446866">
    <property type="component" value="Unassembled WGS sequence"/>
</dbReference>
<keyword evidence="4" id="KW-0862">Zinc</keyword>
<protein>
    <submittedName>
        <fullName evidence="6">MBL fold metallo-hydrolase</fullName>
    </submittedName>
</protein>
<dbReference type="InterPro" id="IPR050662">
    <property type="entry name" value="Sec-metab_biosynth-thioest"/>
</dbReference>
<dbReference type="EMBL" id="QXWK01000014">
    <property type="protein sequence ID" value="NBH61638.1"/>
    <property type="molecule type" value="Genomic_DNA"/>
</dbReference>
<proteinExistence type="predicted"/>
<keyword evidence="3 6" id="KW-0378">Hydrolase</keyword>
<dbReference type="Gene3D" id="3.60.15.10">
    <property type="entry name" value="Ribonuclease Z/Hydroxyacylglutathione hydrolase-like"/>
    <property type="match status" value="1"/>
</dbReference>
<dbReference type="GO" id="GO:0008270">
    <property type="term" value="F:zinc ion binding"/>
    <property type="evidence" value="ECO:0007669"/>
    <property type="project" value="InterPro"/>
</dbReference>
<evidence type="ECO:0000256" key="3">
    <source>
        <dbReference type="ARBA" id="ARBA00022801"/>
    </source>
</evidence>
<dbReference type="GO" id="GO:0008800">
    <property type="term" value="F:beta-lactamase activity"/>
    <property type="evidence" value="ECO:0007669"/>
    <property type="project" value="InterPro"/>
</dbReference>
<evidence type="ECO:0000256" key="2">
    <source>
        <dbReference type="ARBA" id="ARBA00022723"/>
    </source>
</evidence>
<sequence>MYELIQVGERTYYIECPAKMGLFRINQEEVCLIDSGNDKDAAKKALRIIEGQGWKLKMVINTHFHADHIGGNQLLQQRTGCTVCSRGSDRAFVARPLLEPAFLFGSCPPHELQNKFLMAKESVVTELTEELLPEGLSMIELPGHSDAQFGLRTCDDVVFLADCLVGQETLDKYRISYIFDMGRYLETLEMVKGISAKVFVPAHGAACEDIVPLAQVNIDNAMEIMDDILNLCSNKALIFDDIMAVLFEKYNLCFDLGQYVLNGTTVKAMLTYLHEAEKMEIVIEGNYIKWKSVY</sequence>
<comment type="caution">
    <text evidence="6">The sequence shown here is derived from an EMBL/GenBank/DDBJ whole genome shotgun (WGS) entry which is preliminary data.</text>
</comment>
<dbReference type="GO" id="GO:0017001">
    <property type="term" value="P:antibiotic catabolic process"/>
    <property type="evidence" value="ECO:0007669"/>
    <property type="project" value="InterPro"/>
</dbReference>
<dbReference type="AlphaFoldDB" id="A0A845QNM2"/>
<evidence type="ECO:0000259" key="5">
    <source>
        <dbReference type="SMART" id="SM00849"/>
    </source>
</evidence>
<name>A0A845QNM2_9FIRM</name>
<dbReference type="InterPro" id="IPR001018">
    <property type="entry name" value="Beta-lactamase_class-B_CS"/>
</dbReference>
<dbReference type="SMART" id="SM00849">
    <property type="entry name" value="Lactamase_B"/>
    <property type="match status" value="1"/>
</dbReference>
<evidence type="ECO:0000256" key="1">
    <source>
        <dbReference type="ARBA" id="ARBA00001947"/>
    </source>
</evidence>
<reference evidence="6 7" key="1">
    <citation type="submission" date="2018-08" db="EMBL/GenBank/DDBJ databases">
        <title>Murine metabolic-syndrome-specific gut microbial biobank.</title>
        <authorList>
            <person name="Liu C."/>
        </authorList>
    </citation>
    <scope>NUCLEOTIDE SEQUENCE [LARGE SCALE GENOMIC DNA]</scope>
    <source>
        <strain evidence="6 7">28</strain>
    </source>
</reference>
<evidence type="ECO:0000313" key="7">
    <source>
        <dbReference type="Proteomes" id="UP000446866"/>
    </source>
</evidence>
<evidence type="ECO:0000313" key="6">
    <source>
        <dbReference type="EMBL" id="NBH61638.1"/>
    </source>
</evidence>
<dbReference type="InterPro" id="IPR036866">
    <property type="entry name" value="RibonucZ/Hydroxyglut_hydro"/>
</dbReference>
<organism evidence="6 7">
    <name type="scientific">Anaerotruncus colihominis</name>
    <dbReference type="NCBI Taxonomy" id="169435"/>
    <lineage>
        <taxon>Bacteria</taxon>
        <taxon>Bacillati</taxon>
        <taxon>Bacillota</taxon>
        <taxon>Clostridia</taxon>
        <taxon>Eubacteriales</taxon>
        <taxon>Oscillospiraceae</taxon>
        <taxon>Anaerotruncus</taxon>
    </lineage>
</organism>
<dbReference type="SUPFAM" id="SSF56281">
    <property type="entry name" value="Metallo-hydrolase/oxidoreductase"/>
    <property type="match status" value="1"/>
</dbReference>
<dbReference type="PROSITE" id="PS00743">
    <property type="entry name" value="BETA_LACTAMASE_B_1"/>
    <property type="match status" value="1"/>
</dbReference>
<gene>
    <name evidence="6" type="ORF">D0435_08240</name>
</gene>
<dbReference type="PANTHER" id="PTHR23131">
    <property type="entry name" value="ENDORIBONUCLEASE LACTB2"/>
    <property type="match status" value="1"/>
</dbReference>
<feature type="domain" description="Metallo-beta-lactamase" evidence="5">
    <location>
        <begin position="17"/>
        <end position="203"/>
    </location>
</feature>
<keyword evidence="7" id="KW-1185">Reference proteome</keyword>
<dbReference type="RefSeq" id="WP_160201925.1">
    <property type="nucleotide sequence ID" value="NZ_QXWK01000014.1"/>
</dbReference>
<dbReference type="InterPro" id="IPR001279">
    <property type="entry name" value="Metallo-B-lactamas"/>
</dbReference>
<dbReference type="Pfam" id="PF00753">
    <property type="entry name" value="Lactamase_B"/>
    <property type="match status" value="1"/>
</dbReference>
<comment type="cofactor">
    <cofactor evidence="1">
        <name>Zn(2+)</name>
        <dbReference type="ChEBI" id="CHEBI:29105"/>
    </cofactor>
</comment>
<accession>A0A845QNM2</accession>
<evidence type="ECO:0000256" key="4">
    <source>
        <dbReference type="ARBA" id="ARBA00022833"/>
    </source>
</evidence>
<keyword evidence="2" id="KW-0479">Metal-binding</keyword>
<dbReference type="CDD" id="cd07743">
    <property type="entry name" value="metallo-hydrolase-like_MBL-fold"/>
    <property type="match status" value="1"/>
</dbReference>